<evidence type="ECO:0000256" key="5">
    <source>
        <dbReference type="ARBA" id="ARBA00022679"/>
    </source>
</evidence>
<dbReference type="OrthoDB" id="9786919at2"/>
<dbReference type="CDD" id="cd00075">
    <property type="entry name" value="HATPase"/>
    <property type="match status" value="1"/>
</dbReference>
<evidence type="ECO:0000256" key="2">
    <source>
        <dbReference type="ARBA" id="ARBA00004236"/>
    </source>
</evidence>
<dbReference type="PANTHER" id="PTHR45436">
    <property type="entry name" value="SENSOR HISTIDINE KINASE YKOH"/>
    <property type="match status" value="1"/>
</dbReference>
<keyword evidence="15" id="KW-1185">Reference proteome</keyword>
<keyword evidence="6 11" id="KW-0812">Transmembrane</keyword>
<dbReference type="SUPFAM" id="SSF158472">
    <property type="entry name" value="HAMP domain-like"/>
    <property type="match status" value="1"/>
</dbReference>
<comment type="subcellular location">
    <subcellularLocation>
        <location evidence="2">Cell membrane</location>
    </subcellularLocation>
</comment>
<evidence type="ECO:0000256" key="6">
    <source>
        <dbReference type="ARBA" id="ARBA00022692"/>
    </source>
</evidence>
<evidence type="ECO:0000256" key="9">
    <source>
        <dbReference type="ARBA" id="ARBA00023012"/>
    </source>
</evidence>
<keyword evidence="4" id="KW-0597">Phosphoprotein</keyword>
<dbReference type="RefSeq" id="WP_158028300.1">
    <property type="nucleotide sequence ID" value="NZ_BMHG01000001.1"/>
</dbReference>
<sequence length="357" mass="37927">MGIRTKLALSYAAIVIVAGTILLAVVWLFLLRYVPDTQIPLRGPFVPGRSDLERAFWPRAGWAFAFLVAFGLAGGWFLAGRMLAPLNEITRATRAATEGSLSHRIRMTGRGDEFGELADAFDGMLERIEAHVDEQRRFAANASHELRTPLAITRSMLDVARTDPGADVAATLARLSATNDRAIALTEALLALAATDRADAPQMRVDLSLAAEHAVETLVGLAEDGGIAVDVAGEAAYTSGSEALLWQLAVNLLHNGIVHNSPGGWVRVETSTQSDQAVLTIENTGEWIPDEVIPTLVEPFQRQAGRTRVDGREGSGLGLAVAQRIVEAHGGTLVLAARAAGGLRAEVRLLAAPPDAG</sequence>
<dbReference type="SMART" id="SM00388">
    <property type="entry name" value="HisKA"/>
    <property type="match status" value="1"/>
</dbReference>
<evidence type="ECO:0000256" key="4">
    <source>
        <dbReference type="ARBA" id="ARBA00022553"/>
    </source>
</evidence>
<dbReference type="Proteomes" id="UP000431744">
    <property type="component" value="Unassembled WGS sequence"/>
</dbReference>
<dbReference type="InterPro" id="IPR003594">
    <property type="entry name" value="HATPase_dom"/>
</dbReference>
<evidence type="ECO:0000256" key="7">
    <source>
        <dbReference type="ARBA" id="ARBA00022777"/>
    </source>
</evidence>
<dbReference type="AlphaFoldDB" id="A0A6H9WTI2"/>
<dbReference type="InterPro" id="IPR004358">
    <property type="entry name" value="Sig_transdc_His_kin-like_C"/>
</dbReference>
<dbReference type="CDD" id="cd06225">
    <property type="entry name" value="HAMP"/>
    <property type="match status" value="1"/>
</dbReference>
<dbReference type="SMART" id="SM00387">
    <property type="entry name" value="HATPase_c"/>
    <property type="match status" value="1"/>
</dbReference>
<evidence type="ECO:0000256" key="1">
    <source>
        <dbReference type="ARBA" id="ARBA00000085"/>
    </source>
</evidence>
<dbReference type="PROSITE" id="PS50885">
    <property type="entry name" value="HAMP"/>
    <property type="match status" value="1"/>
</dbReference>
<reference evidence="14 15" key="1">
    <citation type="submission" date="2019-09" db="EMBL/GenBank/DDBJ databases">
        <title>Phylogeny of genus Pseudoclavibacter and closely related genus.</title>
        <authorList>
            <person name="Li Y."/>
        </authorList>
    </citation>
    <scope>NUCLEOTIDE SEQUENCE [LARGE SCALE GENOMIC DNA]</scope>
    <source>
        <strain evidence="14 15">EGI 60007</strain>
    </source>
</reference>
<dbReference type="InterPro" id="IPR050428">
    <property type="entry name" value="TCS_sensor_his_kinase"/>
</dbReference>
<comment type="catalytic activity">
    <reaction evidence="1">
        <text>ATP + protein L-histidine = ADP + protein N-phospho-L-histidine.</text>
        <dbReference type="EC" id="2.7.13.3"/>
    </reaction>
</comment>
<evidence type="ECO:0000256" key="8">
    <source>
        <dbReference type="ARBA" id="ARBA00022989"/>
    </source>
</evidence>
<keyword evidence="9" id="KW-0902">Two-component regulatory system</keyword>
<name>A0A6H9WTI2_9MICO</name>
<dbReference type="GO" id="GO:0005886">
    <property type="term" value="C:plasma membrane"/>
    <property type="evidence" value="ECO:0007669"/>
    <property type="project" value="UniProtKB-SubCell"/>
</dbReference>
<accession>A0A6H9WTI2</accession>
<dbReference type="SUPFAM" id="SSF55874">
    <property type="entry name" value="ATPase domain of HSP90 chaperone/DNA topoisomerase II/histidine kinase"/>
    <property type="match status" value="1"/>
</dbReference>
<dbReference type="EMBL" id="WBJY01000001">
    <property type="protein sequence ID" value="KAB1649714.1"/>
    <property type="molecule type" value="Genomic_DNA"/>
</dbReference>
<dbReference type="InterPro" id="IPR036890">
    <property type="entry name" value="HATPase_C_sf"/>
</dbReference>
<feature type="transmembrane region" description="Helical" evidence="11">
    <location>
        <begin position="60"/>
        <end position="79"/>
    </location>
</feature>
<evidence type="ECO:0000256" key="10">
    <source>
        <dbReference type="ARBA" id="ARBA00023136"/>
    </source>
</evidence>
<proteinExistence type="predicted"/>
<evidence type="ECO:0000256" key="3">
    <source>
        <dbReference type="ARBA" id="ARBA00012438"/>
    </source>
</evidence>
<keyword evidence="8 11" id="KW-1133">Transmembrane helix</keyword>
<dbReference type="PRINTS" id="PR00344">
    <property type="entry name" value="BCTRLSENSOR"/>
</dbReference>
<evidence type="ECO:0000256" key="11">
    <source>
        <dbReference type="SAM" id="Phobius"/>
    </source>
</evidence>
<feature type="transmembrane region" description="Helical" evidence="11">
    <location>
        <begin position="7"/>
        <end position="30"/>
    </location>
</feature>
<evidence type="ECO:0000313" key="15">
    <source>
        <dbReference type="Proteomes" id="UP000431744"/>
    </source>
</evidence>
<organism evidence="14 15">
    <name type="scientific">Pseudoclavibacter endophyticus</name>
    <dbReference type="NCBI Taxonomy" id="1778590"/>
    <lineage>
        <taxon>Bacteria</taxon>
        <taxon>Bacillati</taxon>
        <taxon>Actinomycetota</taxon>
        <taxon>Actinomycetes</taxon>
        <taxon>Micrococcales</taxon>
        <taxon>Microbacteriaceae</taxon>
        <taxon>Pseudoclavibacter</taxon>
    </lineage>
</organism>
<dbReference type="Gene3D" id="6.10.340.10">
    <property type="match status" value="1"/>
</dbReference>
<evidence type="ECO:0000259" key="13">
    <source>
        <dbReference type="PROSITE" id="PS50885"/>
    </source>
</evidence>
<dbReference type="InterPro" id="IPR005467">
    <property type="entry name" value="His_kinase_dom"/>
</dbReference>
<feature type="domain" description="Histidine kinase" evidence="12">
    <location>
        <begin position="141"/>
        <end position="353"/>
    </location>
</feature>
<protein>
    <recommendedName>
        <fullName evidence="3">histidine kinase</fullName>
        <ecNumber evidence="3">2.7.13.3</ecNumber>
    </recommendedName>
</protein>
<dbReference type="PROSITE" id="PS50109">
    <property type="entry name" value="HIS_KIN"/>
    <property type="match status" value="1"/>
</dbReference>
<dbReference type="SMART" id="SM00304">
    <property type="entry name" value="HAMP"/>
    <property type="match status" value="1"/>
</dbReference>
<keyword evidence="10 11" id="KW-0472">Membrane</keyword>
<dbReference type="Gene3D" id="3.30.565.10">
    <property type="entry name" value="Histidine kinase-like ATPase, C-terminal domain"/>
    <property type="match status" value="1"/>
</dbReference>
<dbReference type="CDD" id="cd00082">
    <property type="entry name" value="HisKA"/>
    <property type="match status" value="1"/>
</dbReference>
<dbReference type="GO" id="GO:0000155">
    <property type="term" value="F:phosphorelay sensor kinase activity"/>
    <property type="evidence" value="ECO:0007669"/>
    <property type="project" value="InterPro"/>
</dbReference>
<evidence type="ECO:0000313" key="14">
    <source>
        <dbReference type="EMBL" id="KAB1649714.1"/>
    </source>
</evidence>
<dbReference type="PANTHER" id="PTHR45436:SF5">
    <property type="entry name" value="SENSOR HISTIDINE KINASE TRCS"/>
    <property type="match status" value="1"/>
</dbReference>
<dbReference type="EC" id="2.7.13.3" evidence="3"/>
<dbReference type="InterPro" id="IPR003660">
    <property type="entry name" value="HAMP_dom"/>
</dbReference>
<gene>
    <name evidence="14" type="ORF">F8O04_05615</name>
</gene>
<dbReference type="SUPFAM" id="SSF47384">
    <property type="entry name" value="Homodimeric domain of signal transducing histidine kinase"/>
    <property type="match status" value="1"/>
</dbReference>
<dbReference type="Pfam" id="PF02518">
    <property type="entry name" value="HATPase_c"/>
    <property type="match status" value="1"/>
</dbReference>
<dbReference type="InterPro" id="IPR036097">
    <property type="entry name" value="HisK_dim/P_sf"/>
</dbReference>
<keyword evidence="5" id="KW-0808">Transferase</keyword>
<evidence type="ECO:0000259" key="12">
    <source>
        <dbReference type="PROSITE" id="PS50109"/>
    </source>
</evidence>
<keyword evidence="7 14" id="KW-0418">Kinase</keyword>
<comment type="caution">
    <text evidence="14">The sequence shown here is derived from an EMBL/GenBank/DDBJ whole genome shotgun (WGS) entry which is preliminary data.</text>
</comment>
<dbReference type="InterPro" id="IPR003661">
    <property type="entry name" value="HisK_dim/P_dom"/>
</dbReference>
<feature type="domain" description="HAMP" evidence="13">
    <location>
        <begin position="80"/>
        <end position="133"/>
    </location>
</feature>
<dbReference type="Gene3D" id="1.10.287.130">
    <property type="match status" value="1"/>
</dbReference>
<dbReference type="Pfam" id="PF00512">
    <property type="entry name" value="HisKA"/>
    <property type="match status" value="1"/>
</dbReference>
<dbReference type="Pfam" id="PF00672">
    <property type="entry name" value="HAMP"/>
    <property type="match status" value="1"/>
</dbReference>